<keyword evidence="2" id="KW-1185">Reference proteome</keyword>
<protein>
    <submittedName>
        <fullName evidence="1">Uncharacterized protein</fullName>
    </submittedName>
</protein>
<evidence type="ECO:0000313" key="2">
    <source>
        <dbReference type="Proteomes" id="UP000623467"/>
    </source>
</evidence>
<sequence length="120" mass="13913">MLRLIGFKSRSKLEGTRKESRTRTALLLIPHPSVLCQPDNHRFLLKSRKRTLQSQQRYEEKCVLERFLLYTVLSTRCTEKYGKTPREGMSPKRAVMASAAVDPITHGRYRSRAPQASECY</sequence>
<organism evidence="1 2">
    <name type="scientific">Mycena sanguinolenta</name>
    <dbReference type="NCBI Taxonomy" id="230812"/>
    <lineage>
        <taxon>Eukaryota</taxon>
        <taxon>Fungi</taxon>
        <taxon>Dikarya</taxon>
        <taxon>Basidiomycota</taxon>
        <taxon>Agaricomycotina</taxon>
        <taxon>Agaricomycetes</taxon>
        <taxon>Agaricomycetidae</taxon>
        <taxon>Agaricales</taxon>
        <taxon>Marasmiineae</taxon>
        <taxon>Mycenaceae</taxon>
        <taxon>Mycena</taxon>
    </lineage>
</organism>
<accession>A0A8H6ZDB6</accession>
<comment type="caution">
    <text evidence="1">The sequence shown here is derived from an EMBL/GenBank/DDBJ whole genome shotgun (WGS) entry which is preliminary data.</text>
</comment>
<dbReference type="Proteomes" id="UP000623467">
    <property type="component" value="Unassembled WGS sequence"/>
</dbReference>
<dbReference type="AlphaFoldDB" id="A0A8H6ZDB6"/>
<evidence type="ECO:0000313" key="1">
    <source>
        <dbReference type="EMBL" id="KAF7375572.1"/>
    </source>
</evidence>
<name>A0A8H6ZDB6_9AGAR</name>
<dbReference type="EMBL" id="JACAZH010000002">
    <property type="protein sequence ID" value="KAF7375572.1"/>
    <property type="molecule type" value="Genomic_DNA"/>
</dbReference>
<proteinExistence type="predicted"/>
<reference evidence="1" key="1">
    <citation type="submission" date="2020-05" db="EMBL/GenBank/DDBJ databases">
        <title>Mycena genomes resolve the evolution of fungal bioluminescence.</title>
        <authorList>
            <person name="Tsai I.J."/>
        </authorList>
    </citation>
    <scope>NUCLEOTIDE SEQUENCE</scope>
    <source>
        <strain evidence="1">160909Yilan</strain>
    </source>
</reference>
<gene>
    <name evidence="1" type="ORF">MSAN_00445500</name>
</gene>